<comment type="caution">
    <text evidence="5">The sequence shown here is derived from an EMBL/GenBank/DDBJ whole genome shotgun (WGS) entry which is preliminary data.</text>
</comment>
<dbReference type="OMA" id="LRFAKCD"/>
<dbReference type="GO" id="GO:0006396">
    <property type="term" value="P:RNA processing"/>
    <property type="evidence" value="ECO:0007669"/>
    <property type="project" value="InterPro"/>
</dbReference>
<keyword evidence="3" id="KW-0271">Exosome</keyword>
<dbReference type="FunCoup" id="A0A0V0R088">
    <property type="interactions" value="324"/>
</dbReference>
<sequence length="203" mass="22702">MNLKGKIVQPGDLIGQIAPNVEIGDGIYVKNNNMFASLYGKIDIDSEKINEGEAKHTIKIQSSIQNKSPCLQLGQVVIGKIIRLKEDLCHLKIMMIEDQPINSYLEGVIRKQNVRESEVDKLEMQNCFIPGDIVKAKIISLGDSTKVFLSTVGDDLGVLFAKDQEMGQLMLPYSWNQMISLQTGLKEERKVAKPNIDLFQAQQ</sequence>
<comment type="subcellular location">
    <subcellularLocation>
        <location evidence="1">Nucleus</location>
        <location evidence="1">Nucleolus</location>
    </subcellularLocation>
</comment>
<dbReference type="GO" id="GO:0005737">
    <property type="term" value="C:cytoplasm"/>
    <property type="evidence" value="ECO:0007669"/>
    <property type="project" value="TreeGrafter"/>
</dbReference>
<dbReference type="Gene3D" id="2.40.50.140">
    <property type="entry name" value="Nucleic acid-binding proteins"/>
    <property type="match status" value="1"/>
</dbReference>
<dbReference type="PANTHER" id="PTHR12686:SF8">
    <property type="entry name" value="EXOSOME COMPLEX COMPONENT CSL4"/>
    <property type="match status" value="1"/>
</dbReference>
<dbReference type="InterPro" id="IPR039771">
    <property type="entry name" value="Csl4"/>
</dbReference>
<gene>
    <name evidence="5" type="ORF">PPERSA_07507</name>
</gene>
<dbReference type="PANTHER" id="PTHR12686">
    <property type="entry name" value="3'-5' EXORIBONUCLEASE CSL4-RELATED"/>
    <property type="match status" value="1"/>
</dbReference>
<dbReference type="InterPro" id="IPR003029">
    <property type="entry name" value="S1_domain"/>
</dbReference>
<keyword evidence="6" id="KW-1185">Reference proteome</keyword>
<evidence type="ECO:0000256" key="3">
    <source>
        <dbReference type="ARBA" id="ARBA00022835"/>
    </source>
</evidence>
<dbReference type="Proteomes" id="UP000054937">
    <property type="component" value="Unassembled WGS sequence"/>
</dbReference>
<evidence type="ECO:0000313" key="6">
    <source>
        <dbReference type="Proteomes" id="UP000054937"/>
    </source>
</evidence>
<dbReference type="EMBL" id="LDAU01000080">
    <property type="protein sequence ID" value="KRX07757.1"/>
    <property type="molecule type" value="Genomic_DNA"/>
</dbReference>
<feature type="domain" description="S1 motif" evidence="4">
    <location>
        <begin position="74"/>
        <end position="152"/>
    </location>
</feature>
<evidence type="ECO:0000313" key="5">
    <source>
        <dbReference type="EMBL" id="KRX07757.1"/>
    </source>
</evidence>
<dbReference type="SUPFAM" id="SSF50249">
    <property type="entry name" value="Nucleic acid-binding proteins"/>
    <property type="match status" value="1"/>
</dbReference>
<dbReference type="PROSITE" id="PS50126">
    <property type="entry name" value="S1"/>
    <property type="match status" value="1"/>
</dbReference>
<name>A0A0V0R088_PSEPJ</name>
<protein>
    <submittedName>
        <fullName evidence="5">Nucleic acid-binding, OB-fold</fullName>
    </submittedName>
</protein>
<dbReference type="OrthoDB" id="440760at2759"/>
<dbReference type="Pfam" id="PF10447">
    <property type="entry name" value="EXOSC1"/>
    <property type="match status" value="1"/>
</dbReference>
<dbReference type="AlphaFoldDB" id="A0A0V0R088"/>
<organism evidence="5 6">
    <name type="scientific">Pseudocohnilembus persalinus</name>
    <name type="common">Ciliate</name>
    <dbReference type="NCBI Taxonomy" id="266149"/>
    <lineage>
        <taxon>Eukaryota</taxon>
        <taxon>Sar</taxon>
        <taxon>Alveolata</taxon>
        <taxon>Ciliophora</taxon>
        <taxon>Intramacronucleata</taxon>
        <taxon>Oligohymenophorea</taxon>
        <taxon>Scuticociliatia</taxon>
        <taxon>Philasterida</taxon>
        <taxon>Pseudocohnilembidae</taxon>
        <taxon>Pseudocohnilembus</taxon>
    </lineage>
</organism>
<dbReference type="GO" id="GO:0000176">
    <property type="term" value="C:nuclear exosome (RNase complex)"/>
    <property type="evidence" value="ECO:0007669"/>
    <property type="project" value="TreeGrafter"/>
</dbReference>
<evidence type="ECO:0000256" key="2">
    <source>
        <dbReference type="ARBA" id="ARBA00022490"/>
    </source>
</evidence>
<evidence type="ECO:0000256" key="1">
    <source>
        <dbReference type="ARBA" id="ARBA00004604"/>
    </source>
</evidence>
<proteinExistence type="predicted"/>
<dbReference type="InParanoid" id="A0A0V0R088"/>
<accession>A0A0V0R088</accession>
<dbReference type="SUPFAM" id="SSF110324">
    <property type="entry name" value="Ribosomal L27 protein-like"/>
    <property type="match status" value="1"/>
</dbReference>
<dbReference type="GO" id="GO:0005730">
    <property type="term" value="C:nucleolus"/>
    <property type="evidence" value="ECO:0007669"/>
    <property type="project" value="UniProtKB-SubCell"/>
</dbReference>
<dbReference type="InterPro" id="IPR019495">
    <property type="entry name" value="EXOSC1_C"/>
</dbReference>
<dbReference type="Gene3D" id="2.40.50.100">
    <property type="match status" value="1"/>
</dbReference>
<reference evidence="5 6" key="1">
    <citation type="journal article" date="2015" name="Sci. Rep.">
        <title>Genome of the facultative scuticociliatosis pathogen Pseudocohnilembus persalinus provides insight into its virulence through horizontal gene transfer.</title>
        <authorList>
            <person name="Xiong J."/>
            <person name="Wang G."/>
            <person name="Cheng J."/>
            <person name="Tian M."/>
            <person name="Pan X."/>
            <person name="Warren A."/>
            <person name="Jiang C."/>
            <person name="Yuan D."/>
            <person name="Miao W."/>
        </authorList>
    </citation>
    <scope>NUCLEOTIDE SEQUENCE [LARGE SCALE GENOMIC DNA]</scope>
    <source>
        <strain evidence="5">36N120E</strain>
    </source>
</reference>
<evidence type="ECO:0000259" key="4">
    <source>
        <dbReference type="PROSITE" id="PS50126"/>
    </source>
</evidence>
<keyword evidence="2" id="KW-0963">Cytoplasm</keyword>
<dbReference type="InterPro" id="IPR012340">
    <property type="entry name" value="NA-bd_OB-fold"/>
</dbReference>
<dbReference type="GO" id="GO:0003723">
    <property type="term" value="F:RNA binding"/>
    <property type="evidence" value="ECO:0007669"/>
    <property type="project" value="InterPro"/>
</dbReference>